<evidence type="ECO:0000313" key="6">
    <source>
        <dbReference type="EnsemblMetazoa" id="AMIN009587-PA"/>
    </source>
</evidence>
<dbReference type="GO" id="GO:0001534">
    <property type="term" value="C:radial spoke"/>
    <property type="evidence" value="ECO:0007669"/>
    <property type="project" value="InterPro"/>
</dbReference>
<comment type="subcellular location">
    <subcellularLocation>
        <location evidence="1">Cytoplasm</location>
        <location evidence="1">Cytoskeleton</location>
        <location evidence="1">Cilium axoneme</location>
    </subcellularLocation>
</comment>
<proteinExistence type="predicted"/>
<keyword evidence="7" id="KW-1185">Reference proteome</keyword>
<dbReference type="PANTHER" id="PTHR22874">
    <property type="entry name" value="ACTIVATING MOLECULE IN BECN1-REGULATED AUTOPHAGY PROTEIN 1"/>
    <property type="match status" value="1"/>
</dbReference>
<dbReference type="InterPro" id="IPR052596">
    <property type="entry name" value="AMBRA1_autophagy"/>
</dbReference>
<keyword evidence="3" id="KW-0969">Cilium</keyword>
<dbReference type="GO" id="GO:0060271">
    <property type="term" value="P:cilium assembly"/>
    <property type="evidence" value="ECO:0007669"/>
    <property type="project" value="InterPro"/>
</dbReference>
<evidence type="ECO:0000256" key="3">
    <source>
        <dbReference type="ARBA" id="ARBA00023069"/>
    </source>
</evidence>
<dbReference type="GO" id="GO:1990756">
    <property type="term" value="F:ubiquitin-like ligase-substrate adaptor activity"/>
    <property type="evidence" value="ECO:0007669"/>
    <property type="project" value="TreeGrafter"/>
</dbReference>
<organism evidence="6 7">
    <name type="scientific">Anopheles minimus</name>
    <dbReference type="NCBI Taxonomy" id="112268"/>
    <lineage>
        <taxon>Eukaryota</taxon>
        <taxon>Metazoa</taxon>
        <taxon>Ecdysozoa</taxon>
        <taxon>Arthropoda</taxon>
        <taxon>Hexapoda</taxon>
        <taxon>Insecta</taxon>
        <taxon>Pterygota</taxon>
        <taxon>Neoptera</taxon>
        <taxon>Endopterygota</taxon>
        <taxon>Diptera</taxon>
        <taxon>Nematocera</taxon>
        <taxon>Culicoidea</taxon>
        <taxon>Culicidae</taxon>
        <taxon>Anophelinae</taxon>
        <taxon>Anopheles</taxon>
    </lineage>
</organism>
<sequence>MLRIKLERIQLEARLNNRKYMVSTNPRTKPWKELPDVSLEQLEAAEGLRVFLRGNLEAPVPRTVKPFNGLEKNLLRALLCRISSHRDCHIDASETNISLVRCLSGICCSMIGYNQELLHERAERWGKIDRNIVYQLDNRERGYRTRRIRRNASIMSATTTIISGNCGEQTFRQLAVELAESELLERLNTTNLCKPINDLASETESVFNIEQSHNGLLTATVQTNRSVNVFKTTSMLKVAKYPTGDRSVWTLAFHPTNENIIAFGTLGGTVLVYVDNRLAGTLHEPEPIGSLCFHPTLHYLLLTSMNEVIFWDWNNNRSYTTGMYSDSKCRFLHVTQDLRLITGITQTKTHLMAGIGRNVEEVEPEYLMVSFLRSVTLMLDKLELILSTEVDYLLQLEMNKQCLIWIHLLQTINRKGGEVRCCSTLSPVDKCTKSNLNLTLMSLIRKIDSLEDRLLTRSTSDASFCITTEISERLWSPGAVLLTQPLIYFRNICQKYICQGHQSFIKYVFDLSLVKELLRKVCHMLYTLAPSELPVTWDNISQLYGTPQSPEKHCILQAWDLDSFQGDVDGLPDFKEDWKNVITTCLINNDSNVAISQCEQFIASVRCHSVNELEIRSLRRDNFGELIYAFKFTASFVSLSFSPSGRYVAVGLRCRRNLKYTYILDKNTRWRIGVGFDAPNDSNNGSELETVSQNDRVGIRLCLPLDPDDYLEINCIKWASLPGYGLLLGLKSNFIKVCR</sequence>
<dbReference type="AlphaFoldDB" id="A0A182WGT5"/>
<dbReference type="InterPro" id="IPR006802">
    <property type="entry name" value="Radial_spoke"/>
</dbReference>
<evidence type="ECO:0000256" key="4">
    <source>
        <dbReference type="ARBA" id="ARBA00023212"/>
    </source>
</evidence>
<dbReference type="InterPro" id="IPR015943">
    <property type="entry name" value="WD40/YVTN_repeat-like_dom_sf"/>
</dbReference>
<evidence type="ECO:0000256" key="1">
    <source>
        <dbReference type="ARBA" id="ARBA00004430"/>
    </source>
</evidence>
<evidence type="ECO:0000313" key="7">
    <source>
        <dbReference type="Proteomes" id="UP000075920"/>
    </source>
</evidence>
<dbReference type="STRING" id="112268.A0A182WGT5"/>
<keyword evidence="5" id="KW-0966">Cell projection</keyword>
<keyword evidence="2" id="KW-0963">Cytoplasm</keyword>
<evidence type="ECO:0000256" key="5">
    <source>
        <dbReference type="ARBA" id="ARBA00023273"/>
    </source>
</evidence>
<reference evidence="7" key="1">
    <citation type="submission" date="2013-03" db="EMBL/GenBank/DDBJ databases">
        <title>The Genome Sequence of Anopheles minimus MINIMUS1.</title>
        <authorList>
            <consortium name="The Broad Institute Genomics Platform"/>
            <person name="Neafsey D.E."/>
            <person name="Walton C."/>
            <person name="Walker B."/>
            <person name="Young S.K."/>
            <person name="Zeng Q."/>
            <person name="Gargeya S."/>
            <person name="Fitzgerald M."/>
            <person name="Haas B."/>
            <person name="Abouelleil A."/>
            <person name="Allen A.W."/>
            <person name="Alvarado L."/>
            <person name="Arachchi H.M."/>
            <person name="Berlin A.M."/>
            <person name="Chapman S.B."/>
            <person name="Gainer-Dewar J."/>
            <person name="Goldberg J."/>
            <person name="Griggs A."/>
            <person name="Gujja S."/>
            <person name="Hansen M."/>
            <person name="Howarth C."/>
            <person name="Imamovic A."/>
            <person name="Ireland A."/>
            <person name="Larimer J."/>
            <person name="McCowan C."/>
            <person name="Murphy C."/>
            <person name="Pearson M."/>
            <person name="Poon T.W."/>
            <person name="Priest M."/>
            <person name="Roberts A."/>
            <person name="Saif S."/>
            <person name="Shea T."/>
            <person name="Sisk P."/>
            <person name="Sykes S."/>
            <person name="Wortman J."/>
            <person name="Nusbaum C."/>
            <person name="Birren B."/>
        </authorList>
    </citation>
    <scope>NUCLEOTIDE SEQUENCE [LARGE SCALE GENOMIC DNA]</scope>
    <source>
        <strain evidence="7">MINIMUS1</strain>
    </source>
</reference>
<dbReference type="EnsemblMetazoa" id="AMIN009587-RA">
    <property type="protein sequence ID" value="AMIN009587-PA"/>
    <property type="gene ID" value="AMIN009587"/>
</dbReference>
<dbReference type="Gene3D" id="2.130.10.10">
    <property type="entry name" value="YVTN repeat-like/Quinoprotein amine dehydrogenase"/>
    <property type="match status" value="1"/>
</dbReference>
<dbReference type="GO" id="GO:0080008">
    <property type="term" value="C:Cul4-RING E3 ubiquitin ligase complex"/>
    <property type="evidence" value="ECO:0007669"/>
    <property type="project" value="TreeGrafter"/>
</dbReference>
<name>A0A182WGT5_9DIPT</name>
<dbReference type="PANTHER" id="PTHR22874:SF1">
    <property type="entry name" value="ACTIVATING MOLECULE IN BECN1-REGULATED AUTOPHAGY PROTEIN 1"/>
    <property type="match status" value="1"/>
</dbReference>
<dbReference type="GO" id="GO:0000045">
    <property type="term" value="P:autophagosome assembly"/>
    <property type="evidence" value="ECO:0007669"/>
    <property type="project" value="TreeGrafter"/>
</dbReference>
<dbReference type="VEuPathDB" id="VectorBase:AMIN009587"/>
<dbReference type="InterPro" id="IPR001680">
    <property type="entry name" value="WD40_rpt"/>
</dbReference>
<dbReference type="InterPro" id="IPR036322">
    <property type="entry name" value="WD40_repeat_dom_sf"/>
</dbReference>
<dbReference type="GO" id="GO:0000423">
    <property type="term" value="P:mitophagy"/>
    <property type="evidence" value="ECO:0007669"/>
    <property type="project" value="TreeGrafter"/>
</dbReference>
<protein>
    <submittedName>
        <fullName evidence="6">Uncharacterized protein</fullName>
    </submittedName>
</protein>
<dbReference type="SUPFAM" id="SSF50978">
    <property type="entry name" value="WD40 repeat-like"/>
    <property type="match status" value="1"/>
</dbReference>
<dbReference type="Pfam" id="PF04712">
    <property type="entry name" value="Radial_spoke"/>
    <property type="match status" value="1"/>
</dbReference>
<dbReference type="GO" id="GO:0060294">
    <property type="term" value="P:cilium movement involved in cell motility"/>
    <property type="evidence" value="ECO:0007669"/>
    <property type="project" value="InterPro"/>
</dbReference>
<dbReference type="Proteomes" id="UP000075920">
    <property type="component" value="Unassembled WGS sequence"/>
</dbReference>
<keyword evidence="4" id="KW-0206">Cytoskeleton</keyword>
<dbReference type="SMART" id="SM00320">
    <property type="entry name" value="WD40"/>
    <property type="match status" value="4"/>
</dbReference>
<reference evidence="6" key="2">
    <citation type="submission" date="2020-05" db="UniProtKB">
        <authorList>
            <consortium name="EnsemblMetazoa"/>
        </authorList>
    </citation>
    <scope>IDENTIFICATION</scope>
    <source>
        <strain evidence="6">MINIMUS1</strain>
    </source>
</reference>
<evidence type="ECO:0000256" key="2">
    <source>
        <dbReference type="ARBA" id="ARBA00022490"/>
    </source>
</evidence>
<accession>A0A182WGT5</accession>